<dbReference type="Proteomes" id="UP000663829">
    <property type="component" value="Unassembled WGS sequence"/>
</dbReference>
<feature type="non-terminal residue" evidence="1">
    <location>
        <position position="1"/>
    </location>
</feature>
<dbReference type="EMBL" id="CAJNOQ010035703">
    <property type="protein sequence ID" value="CAF1600790.1"/>
    <property type="molecule type" value="Genomic_DNA"/>
</dbReference>
<organism evidence="1 3">
    <name type="scientific">Didymodactylos carnosus</name>
    <dbReference type="NCBI Taxonomy" id="1234261"/>
    <lineage>
        <taxon>Eukaryota</taxon>
        <taxon>Metazoa</taxon>
        <taxon>Spiralia</taxon>
        <taxon>Gnathifera</taxon>
        <taxon>Rotifera</taxon>
        <taxon>Eurotatoria</taxon>
        <taxon>Bdelloidea</taxon>
        <taxon>Philodinida</taxon>
        <taxon>Philodinidae</taxon>
        <taxon>Didymodactylos</taxon>
    </lineage>
</organism>
<dbReference type="AlphaFoldDB" id="A0A816AR14"/>
<sequence>IVDTRTEPDSALPDTAASETTVKSLTSVALAEEAIQRSANTTEAAIKPLFPGAIESSYGAA</sequence>
<keyword evidence="3" id="KW-1185">Reference proteome</keyword>
<name>A0A816AR14_9BILA</name>
<protein>
    <submittedName>
        <fullName evidence="1">Uncharacterized protein</fullName>
    </submittedName>
</protein>
<accession>A0A816AR14</accession>
<proteinExistence type="predicted"/>
<evidence type="ECO:0000313" key="2">
    <source>
        <dbReference type="EMBL" id="CAF4477791.1"/>
    </source>
</evidence>
<comment type="caution">
    <text evidence="1">The sequence shown here is derived from an EMBL/GenBank/DDBJ whole genome shotgun (WGS) entry which is preliminary data.</text>
</comment>
<dbReference type="EMBL" id="CAJOBC010102108">
    <property type="protein sequence ID" value="CAF4477791.1"/>
    <property type="molecule type" value="Genomic_DNA"/>
</dbReference>
<gene>
    <name evidence="1" type="ORF">GPM918_LOCUS42420</name>
    <name evidence="2" type="ORF">SRO942_LOCUS43649</name>
</gene>
<reference evidence="1" key="1">
    <citation type="submission" date="2021-02" db="EMBL/GenBank/DDBJ databases">
        <authorList>
            <person name="Nowell W R."/>
        </authorList>
    </citation>
    <scope>NUCLEOTIDE SEQUENCE</scope>
</reference>
<evidence type="ECO:0000313" key="1">
    <source>
        <dbReference type="EMBL" id="CAF1600790.1"/>
    </source>
</evidence>
<evidence type="ECO:0000313" key="3">
    <source>
        <dbReference type="Proteomes" id="UP000663829"/>
    </source>
</evidence>
<dbReference type="Proteomes" id="UP000681722">
    <property type="component" value="Unassembled WGS sequence"/>
</dbReference>